<dbReference type="AlphaFoldDB" id="A0A6J6XY66"/>
<organism evidence="4">
    <name type="scientific">freshwater metagenome</name>
    <dbReference type="NCBI Taxonomy" id="449393"/>
    <lineage>
        <taxon>unclassified sequences</taxon>
        <taxon>metagenomes</taxon>
        <taxon>ecological metagenomes</taxon>
    </lineage>
</organism>
<dbReference type="EMBL" id="CAFBPS010000128">
    <property type="protein sequence ID" value="CAB5035008.1"/>
    <property type="molecule type" value="Genomic_DNA"/>
</dbReference>
<evidence type="ECO:0000313" key="6">
    <source>
        <dbReference type="EMBL" id="CAB5035008.1"/>
    </source>
</evidence>
<evidence type="ECO:0000313" key="3">
    <source>
        <dbReference type="EMBL" id="CAB4723673.1"/>
    </source>
</evidence>
<keyword evidence="2" id="KW-0812">Transmembrane</keyword>
<dbReference type="EMBL" id="CAFBMF010000118">
    <property type="protein sequence ID" value="CAB4909688.1"/>
    <property type="molecule type" value="Genomic_DNA"/>
</dbReference>
<gene>
    <name evidence="3" type="ORF">UFOPK2658_01241</name>
    <name evidence="4" type="ORF">UFOPK3004_00528</name>
    <name evidence="5" type="ORF">UFOPK3494_01436</name>
    <name evidence="6" type="ORF">UFOPK4134_01411</name>
</gene>
<dbReference type="EMBL" id="CAFAAL010000030">
    <property type="protein sequence ID" value="CAB4798597.1"/>
    <property type="molecule type" value="Genomic_DNA"/>
</dbReference>
<feature type="transmembrane region" description="Helical" evidence="2">
    <location>
        <begin position="226"/>
        <end position="244"/>
    </location>
</feature>
<feature type="transmembrane region" description="Helical" evidence="2">
    <location>
        <begin position="135"/>
        <end position="154"/>
    </location>
</feature>
<keyword evidence="2" id="KW-1133">Transmembrane helix</keyword>
<dbReference type="EMBL" id="CAEZYH010000056">
    <property type="protein sequence ID" value="CAB4723673.1"/>
    <property type="molecule type" value="Genomic_DNA"/>
</dbReference>
<name>A0A6J6XY66_9ZZZZ</name>
<evidence type="ECO:0000256" key="1">
    <source>
        <dbReference type="SAM" id="MobiDB-lite"/>
    </source>
</evidence>
<evidence type="ECO:0000313" key="4">
    <source>
        <dbReference type="EMBL" id="CAB4798597.1"/>
    </source>
</evidence>
<protein>
    <submittedName>
        <fullName evidence="4">Unannotated protein</fullName>
    </submittedName>
</protein>
<evidence type="ECO:0000256" key="2">
    <source>
        <dbReference type="SAM" id="Phobius"/>
    </source>
</evidence>
<feature type="compositionally biased region" description="Low complexity" evidence="1">
    <location>
        <begin position="77"/>
        <end position="92"/>
    </location>
</feature>
<feature type="region of interest" description="Disordered" evidence="1">
    <location>
        <begin position="67"/>
        <end position="103"/>
    </location>
</feature>
<evidence type="ECO:0000313" key="5">
    <source>
        <dbReference type="EMBL" id="CAB4909688.1"/>
    </source>
</evidence>
<proteinExistence type="predicted"/>
<sequence length="246" mass="26026">MTSNEIEHLVSDELLPATISDNPPLVIDLPDGQKLVIGELKPGIVIEVATWRGTGRPDSRTNRIMLGMSSPPESDANTNEATTTTTTITSTSNPPPSTPDQLSATKRFKFNDQLDRLKSLAPKNFSRVKRRPFKAAIFLGVYFILTGPLGFGVAHPESGLKSAAGSATSSLAIMRTGHNATVGDTVIANSSIAGKSPVLAIVASVSEDGYTLNTDAGLLVVEKADVHGRLVLVVPFIGIVLNWIGQ</sequence>
<accession>A0A6J6XY66</accession>
<keyword evidence="2" id="KW-0472">Membrane</keyword>
<reference evidence="4" key="1">
    <citation type="submission" date="2020-05" db="EMBL/GenBank/DDBJ databases">
        <authorList>
            <person name="Chiriac C."/>
            <person name="Salcher M."/>
            <person name="Ghai R."/>
            <person name="Kavagutti S V."/>
        </authorList>
    </citation>
    <scope>NUCLEOTIDE SEQUENCE</scope>
</reference>